<evidence type="ECO:0000313" key="2">
    <source>
        <dbReference type="EMBL" id="ALV05213.1"/>
    </source>
</evidence>
<gene>
    <name evidence="2" type="ORF">RD2015_717</name>
</gene>
<sequence>MARSGRFSAEPLPARKTAHGPLTDAQLRAYLAAREAMRQLKPSGGPCFARNWRPPGWMSAQRSQAAPDGKGSGDAEVYGACKVG</sequence>
<evidence type="ECO:0000313" key="3">
    <source>
        <dbReference type="Proteomes" id="UP000060699"/>
    </source>
</evidence>
<feature type="region of interest" description="Disordered" evidence="1">
    <location>
        <begin position="1"/>
        <end position="21"/>
    </location>
</feature>
<dbReference type="Proteomes" id="UP000060699">
    <property type="component" value="Chromosome"/>
</dbReference>
<dbReference type="KEGG" id="rdp:RD2015_717"/>
<evidence type="ECO:0000256" key="1">
    <source>
        <dbReference type="SAM" id="MobiDB-lite"/>
    </source>
</evidence>
<proteinExistence type="predicted"/>
<organism evidence="2 3">
    <name type="scientific">Roseateles depolymerans</name>
    <dbReference type="NCBI Taxonomy" id="76731"/>
    <lineage>
        <taxon>Bacteria</taxon>
        <taxon>Pseudomonadati</taxon>
        <taxon>Pseudomonadota</taxon>
        <taxon>Betaproteobacteria</taxon>
        <taxon>Burkholderiales</taxon>
        <taxon>Sphaerotilaceae</taxon>
        <taxon>Roseateles</taxon>
    </lineage>
</organism>
<dbReference type="AlphaFoldDB" id="A0A0U3M9E3"/>
<reference evidence="2 3" key="1">
    <citation type="submission" date="2015-12" db="EMBL/GenBank/DDBJ databases">
        <title>Complete genome of Roseateles depolymerans KCTC 42856.</title>
        <authorList>
            <person name="Kim K.M."/>
        </authorList>
    </citation>
    <scope>NUCLEOTIDE SEQUENCE [LARGE SCALE GENOMIC DNA]</scope>
    <source>
        <strain evidence="2 3">KCTC 42856</strain>
    </source>
</reference>
<accession>A0A0U3M9E3</accession>
<feature type="region of interest" description="Disordered" evidence="1">
    <location>
        <begin position="42"/>
        <end position="84"/>
    </location>
</feature>
<dbReference type="EMBL" id="CP013729">
    <property type="protein sequence ID" value="ALV05213.1"/>
    <property type="molecule type" value="Genomic_DNA"/>
</dbReference>
<dbReference type="STRING" id="76731.RD2015_717"/>
<name>A0A0U3M9E3_9BURK</name>
<protein>
    <submittedName>
        <fullName evidence="2">Uncharacterized protein</fullName>
    </submittedName>
</protein>
<keyword evidence="3" id="KW-1185">Reference proteome</keyword>